<dbReference type="EC" id="3.2.1.-" evidence="11"/>
<dbReference type="Pfam" id="PF21260">
    <property type="entry name" value="Laman-like_dom"/>
    <property type="match status" value="1"/>
</dbReference>
<dbReference type="GO" id="GO:0006013">
    <property type="term" value="P:mannose metabolic process"/>
    <property type="evidence" value="ECO:0007669"/>
    <property type="project" value="InterPro"/>
</dbReference>
<dbReference type="Pfam" id="PF17677">
    <property type="entry name" value="Glyco_hydro38C2"/>
    <property type="match status" value="1"/>
</dbReference>
<evidence type="ECO:0000256" key="1">
    <source>
        <dbReference type="ARBA" id="ARBA00000365"/>
    </source>
</evidence>
<dbReference type="Gene3D" id="1.20.1270.50">
    <property type="entry name" value="Glycoside hydrolase family 38, central domain"/>
    <property type="match status" value="2"/>
</dbReference>
<evidence type="ECO:0000256" key="10">
    <source>
        <dbReference type="ARBA" id="ARBA00023295"/>
    </source>
</evidence>
<dbReference type="Pfam" id="PF09261">
    <property type="entry name" value="Alpha-mann_mid"/>
    <property type="match status" value="1"/>
</dbReference>
<evidence type="ECO:0000256" key="8">
    <source>
        <dbReference type="ARBA" id="ARBA00023157"/>
    </source>
</evidence>
<dbReference type="InterPro" id="IPR011013">
    <property type="entry name" value="Gal_mutarotase_sf_dom"/>
</dbReference>
<dbReference type="Pfam" id="PF01074">
    <property type="entry name" value="Glyco_hydro_38N"/>
    <property type="match status" value="1"/>
</dbReference>
<keyword evidence="4 11" id="KW-0479">Metal-binding</keyword>
<dbReference type="Gene3D" id="3.20.110.10">
    <property type="entry name" value="Glycoside hydrolase 38, N terminal domain"/>
    <property type="match status" value="1"/>
</dbReference>
<comment type="catalytic activity">
    <reaction evidence="1">
        <text>Hydrolysis of terminal, non-reducing alpha-D-mannose residues in alpha-D-mannosides.</text>
        <dbReference type="EC" id="3.2.1.24"/>
    </reaction>
</comment>
<keyword evidence="7 11" id="KW-0862">Zinc</keyword>
<dbReference type="GO" id="GO:0005764">
    <property type="term" value="C:lysosome"/>
    <property type="evidence" value="ECO:0007669"/>
    <property type="project" value="TreeGrafter"/>
</dbReference>
<dbReference type="InterPro" id="IPR011330">
    <property type="entry name" value="Glyco_hydro/deAcase_b/a-brl"/>
</dbReference>
<comment type="cofactor">
    <cofactor evidence="11">
        <name>Zn(2+)</name>
        <dbReference type="ChEBI" id="CHEBI:29105"/>
    </cofactor>
    <text evidence="11">Binds 1 zinc ion per subunit.</text>
</comment>
<dbReference type="SMART" id="SM00872">
    <property type="entry name" value="Alpha-mann_mid"/>
    <property type="match status" value="1"/>
</dbReference>
<dbReference type="InterPro" id="IPR048534">
    <property type="entry name" value="Man2a1-like_dom"/>
</dbReference>
<dbReference type="InterPro" id="IPR041147">
    <property type="entry name" value="GH38_C"/>
</dbReference>
<dbReference type="GO" id="GO:0004559">
    <property type="term" value="F:alpha-mannosidase activity"/>
    <property type="evidence" value="ECO:0007669"/>
    <property type="project" value="UniProtKB-EC"/>
</dbReference>
<dbReference type="SUPFAM" id="SSF88713">
    <property type="entry name" value="Glycoside hydrolase/deacetylase"/>
    <property type="match status" value="1"/>
</dbReference>
<dbReference type="InterPro" id="IPR050843">
    <property type="entry name" value="Glycosyl_Hydrlase_38"/>
</dbReference>
<sequence>AVVLMGAAVSSAPSPKGKEQKCGYDSCPATKPDMLNVHLLAHTHMDLGWLKTVDQYFYGTKNENANVGVRYIFESVLSELENDPRRRFIFVETGFFNLWWKRLNETKKERFNALVQSGLMEFISGGWVMNDEACVHYSNTIDQMTYGIRKLNDTFGKCGVPKIGWQIDPFGHSREYASLLAQMGMDGYFFGRLDYQDFKARKKDQRLEFIWSASENLGKAANIFTGILPNTYSPPKGFCFDIYCNDDAIVDDPESEEYNVKYKVDEFVTYAKAEAKYYKTNNIPVTMGNDFNYQSAGHWFTNLDKLIHHANLVSEKTRVNLLYSTPSCYLKALHQSQTSWPTKTDDFFPYASDPHSYWTGYFTSRPAFKFLDRYTNNQLQVAKQLGVLAGPKDVTEASLNVLREALAVGQHHDAITGTAKQAVANDYVKHISIGQSAADKYTNYAFEKLLPKHAKAQVPLLVRCHTLNVSACEITEASTQTPVLVYNPQARPVETNIRIPVSGERWHVLDASRSEVPAQITKIPTGVTVIPERVSKADHEIVFLASLPALGFTTYYVEAVNYFGQRPRHHKKDLSMAKAETCDDAGAEQMVLRGKVTSVTIDCTTGLLSSISWKDTTVSVNQSFYWYEGHAGNNSQFRFRASGAYIFRPEEQEPLPVADKAELVHIVTNGSIVNEVHQKFTEWLTQVIRVYEDSDFVEFDWVVGSIPIEDKIGKEIITRFDSDLQTHGVFYTDSNGREILQRSRNFRPTWQADIKEPVAGNYYPVNSRIFLRDPTTKVQLTVLTDRSQGGSSLRDGSVELMVHRRLLYDDAFGVGEALNESYFGGRGLVVRGTHRVTVSPVDEAALLHRPLAQGAYAAPALFFAPVDAATYAEQCSTSCSALAAPLPPNVHLLTLEHWGDDKVLLRLEHFYEKKDNAGELSKPANFSLQAVFVRKIESMTEMNLAVTKTKQEVSFLHFQAEEIDSIDFNSTGGDKEAAFLFGPEYYVHLTPMQIRTFLVTFAADPVAHVTCLNS</sequence>
<reference evidence="13" key="1">
    <citation type="journal article" date="2017" name="Front. Cell. Infect. Microbiol.">
        <title>The Distinct Transcriptional Response of the Midgut of Amblyomma sculptum and Amblyomma aureolatum Ticks to Rickettsia rickettsii Correlates to Their Differences in Susceptibility to Infection.</title>
        <authorList>
            <person name="Martins L.A."/>
            <person name="Galletti M.F.B.M."/>
            <person name="Ribeiro J.M."/>
            <person name="Fujita A."/>
            <person name="Costa F.B."/>
            <person name="Labruna M.B."/>
            <person name="Daffre S."/>
            <person name="Fogaca A.C."/>
        </authorList>
    </citation>
    <scope>NUCLEOTIDE SEQUENCE</scope>
</reference>
<comment type="similarity">
    <text evidence="2 11">Belongs to the glycosyl hydrolase 38 family.</text>
</comment>
<proteinExistence type="evidence at transcript level"/>
<dbReference type="SUPFAM" id="SSF74650">
    <property type="entry name" value="Galactose mutarotase-like"/>
    <property type="match status" value="1"/>
</dbReference>
<dbReference type="FunFam" id="1.20.1270.50:FF:000003">
    <property type="entry name" value="Alpha-mannosidase"/>
    <property type="match status" value="1"/>
</dbReference>
<dbReference type="PANTHER" id="PTHR11607:SF3">
    <property type="entry name" value="LYSOSOMAL ALPHA-MANNOSIDASE"/>
    <property type="match status" value="1"/>
</dbReference>
<name>A0A1E1XG49_9ACAR</name>
<keyword evidence="10 11" id="KW-0326">Glycosidase</keyword>
<dbReference type="FunFam" id="2.70.98.30:FF:000003">
    <property type="entry name" value="Alpha-mannosidase"/>
    <property type="match status" value="1"/>
</dbReference>
<evidence type="ECO:0000256" key="7">
    <source>
        <dbReference type="ARBA" id="ARBA00022833"/>
    </source>
</evidence>
<feature type="non-terminal residue" evidence="13">
    <location>
        <position position="1"/>
    </location>
</feature>
<dbReference type="Gene3D" id="2.60.40.1180">
    <property type="entry name" value="Golgi alpha-mannosidase II"/>
    <property type="match status" value="1"/>
</dbReference>
<dbReference type="FunFam" id="2.60.40.1180:FF:000018">
    <property type="entry name" value="Alpha-mannosidase"/>
    <property type="match status" value="1"/>
</dbReference>
<protein>
    <recommendedName>
        <fullName evidence="3 11">Alpha-mannosidase</fullName>
        <ecNumber evidence="11">3.2.1.-</ecNumber>
    </recommendedName>
</protein>
<feature type="domain" description="Glycoside hydrolase family 38 central" evidence="12">
    <location>
        <begin position="356"/>
        <end position="431"/>
    </location>
</feature>
<accession>A0A1E1XG49</accession>
<organism evidence="13">
    <name type="scientific">Amblyomma aureolatum</name>
    <dbReference type="NCBI Taxonomy" id="187763"/>
    <lineage>
        <taxon>Eukaryota</taxon>
        <taxon>Metazoa</taxon>
        <taxon>Ecdysozoa</taxon>
        <taxon>Arthropoda</taxon>
        <taxon>Chelicerata</taxon>
        <taxon>Arachnida</taxon>
        <taxon>Acari</taxon>
        <taxon>Parasitiformes</taxon>
        <taxon>Ixodida</taxon>
        <taxon>Ixodoidea</taxon>
        <taxon>Ixodidae</taxon>
        <taxon>Amblyomminae</taxon>
        <taxon>Amblyomma</taxon>
    </lineage>
</organism>
<evidence type="ECO:0000256" key="9">
    <source>
        <dbReference type="ARBA" id="ARBA00023180"/>
    </source>
</evidence>
<dbReference type="Pfam" id="PF07748">
    <property type="entry name" value="Glyco_hydro_38C"/>
    <property type="match status" value="1"/>
</dbReference>
<evidence type="ECO:0000256" key="4">
    <source>
        <dbReference type="ARBA" id="ARBA00022723"/>
    </source>
</evidence>
<dbReference type="InterPro" id="IPR037094">
    <property type="entry name" value="Glyco_hydro_38_cen_sf"/>
</dbReference>
<dbReference type="AlphaFoldDB" id="A0A1E1XG49"/>
<dbReference type="InterPro" id="IPR015341">
    <property type="entry name" value="Glyco_hydro_38_cen"/>
</dbReference>
<dbReference type="GO" id="GO:0046872">
    <property type="term" value="F:metal ion binding"/>
    <property type="evidence" value="ECO:0007669"/>
    <property type="project" value="UniProtKB-KW"/>
</dbReference>
<dbReference type="InterPro" id="IPR000602">
    <property type="entry name" value="Glyco_hydro_38_N"/>
</dbReference>
<dbReference type="Gene3D" id="2.60.40.1360">
    <property type="match status" value="1"/>
</dbReference>
<evidence type="ECO:0000256" key="2">
    <source>
        <dbReference type="ARBA" id="ARBA00009792"/>
    </source>
</evidence>
<evidence type="ECO:0000256" key="3">
    <source>
        <dbReference type="ARBA" id="ARBA00012752"/>
    </source>
</evidence>
<dbReference type="InterPro" id="IPR027291">
    <property type="entry name" value="Glyco_hydro_38_N_sf"/>
</dbReference>
<dbReference type="EMBL" id="GFAC01001119">
    <property type="protein sequence ID" value="JAT98069.1"/>
    <property type="molecule type" value="mRNA"/>
</dbReference>
<dbReference type="Gene3D" id="2.70.98.30">
    <property type="entry name" value="Golgi alpha-mannosidase II, domain 4"/>
    <property type="match status" value="1"/>
</dbReference>
<dbReference type="FunFam" id="3.20.110.10:FF:000001">
    <property type="entry name" value="Alpha-mannosidase"/>
    <property type="match status" value="1"/>
</dbReference>
<evidence type="ECO:0000256" key="5">
    <source>
        <dbReference type="ARBA" id="ARBA00022729"/>
    </source>
</evidence>
<evidence type="ECO:0000256" key="11">
    <source>
        <dbReference type="RuleBase" id="RU361199"/>
    </source>
</evidence>
<keyword evidence="9" id="KW-0325">Glycoprotein</keyword>
<dbReference type="PANTHER" id="PTHR11607">
    <property type="entry name" value="ALPHA-MANNOSIDASE"/>
    <property type="match status" value="1"/>
</dbReference>
<dbReference type="SUPFAM" id="SSF88688">
    <property type="entry name" value="Families 57/38 glycoside transferase middle domain"/>
    <property type="match status" value="1"/>
</dbReference>
<keyword evidence="5" id="KW-0732">Signal</keyword>
<dbReference type="InterPro" id="IPR028995">
    <property type="entry name" value="Glyco_hydro_57/38_cen_sf"/>
</dbReference>
<evidence type="ECO:0000259" key="12">
    <source>
        <dbReference type="SMART" id="SM00872"/>
    </source>
</evidence>
<dbReference type="FunFam" id="1.20.1270.50:FF:000002">
    <property type="entry name" value="Alpha-mannosidase"/>
    <property type="match status" value="1"/>
</dbReference>
<keyword evidence="6 11" id="KW-0378">Hydrolase</keyword>
<dbReference type="InterPro" id="IPR011682">
    <property type="entry name" value="Glyco_hydro_38_C"/>
</dbReference>
<keyword evidence="8" id="KW-1015">Disulfide bond</keyword>
<dbReference type="GO" id="GO:0030246">
    <property type="term" value="F:carbohydrate binding"/>
    <property type="evidence" value="ECO:0007669"/>
    <property type="project" value="InterPro"/>
</dbReference>
<dbReference type="InterPro" id="IPR013780">
    <property type="entry name" value="Glyco_hydro_b"/>
</dbReference>
<dbReference type="CDD" id="cd10810">
    <property type="entry name" value="GH38N_AMII_LAM_like"/>
    <property type="match status" value="1"/>
</dbReference>
<evidence type="ECO:0000256" key="6">
    <source>
        <dbReference type="ARBA" id="ARBA00022801"/>
    </source>
</evidence>
<evidence type="ECO:0000313" key="13">
    <source>
        <dbReference type="EMBL" id="JAT98069.1"/>
    </source>
</evidence>